<dbReference type="OrthoDB" id="435038at2759"/>
<proteinExistence type="predicted"/>
<dbReference type="InterPro" id="IPR013328">
    <property type="entry name" value="6PGD_dom2"/>
</dbReference>
<comment type="caution">
    <text evidence="1">The sequence shown here is derived from an EMBL/GenBank/DDBJ whole genome shotgun (WGS) entry which is preliminary data.</text>
</comment>
<reference evidence="1" key="1">
    <citation type="submission" date="2018-11" db="EMBL/GenBank/DDBJ databases">
        <authorList>
            <consortium name="Pathogen Informatics"/>
        </authorList>
    </citation>
    <scope>NUCLEOTIDE SEQUENCE</scope>
</reference>
<dbReference type="InterPro" id="IPR008927">
    <property type="entry name" value="6-PGluconate_DH-like_C_sf"/>
</dbReference>
<dbReference type="AlphaFoldDB" id="A0A3S5ASR4"/>
<dbReference type="Gene3D" id="1.10.1040.10">
    <property type="entry name" value="N-(1-d-carboxylethyl)-l-norvaline Dehydrogenase, domain 2"/>
    <property type="match status" value="1"/>
</dbReference>
<organism evidence="1 2">
    <name type="scientific">Protopolystoma xenopodis</name>
    <dbReference type="NCBI Taxonomy" id="117903"/>
    <lineage>
        <taxon>Eukaryota</taxon>
        <taxon>Metazoa</taxon>
        <taxon>Spiralia</taxon>
        <taxon>Lophotrochozoa</taxon>
        <taxon>Platyhelminthes</taxon>
        <taxon>Monogenea</taxon>
        <taxon>Polyopisthocotylea</taxon>
        <taxon>Polystomatidea</taxon>
        <taxon>Polystomatidae</taxon>
        <taxon>Protopolystoma</taxon>
    </lineage>
</organism>
<accession>A0A3S5ASR4</accession>
<name>A0A3S5ASR4_9PLAT</name>
<evidence type="ECO:0000313" key="2">
    <source>
        <dbReference type="Proteomes" id="UP000784294"/>
    </source>
</evidence>
<keyword evidence="2" id="KW-1185">Reference proteome</keyword>
<dbReference type="SUPFAM" id="SSF48179">
    <property type="entry name" value="6-phosphogluconate dehydrogenase C-terminal domain-like"/>
    <property type="match status" value="1"/>
</dbReference>
<gene>
    <name evidence="1" type="ORF">PXEA_LOCUS37828</name>
</gene>
<protein>
    <submittedName>
        <fullName evidence="1">Uncharacterized protein</fullName>
    </submittedName>
</protein>
<dbReference type="EMBL" id="CAAALY010297311">
    <property type="protein sequence ID" value="VEL44388.1"/>
    <property type="molecule type" value="Genomic_DNA"/>
</dbReference>
<dbReference type="Proteomes" id="UP000784294">
    <property type="component" value="Unassembled WGS sequence"/>
</dbReference>
<sequence>MAQTAATQVQVPIPLGSLVHQLYKLHSQSGFADKDFSSIYQMVSKSTK</sequence>
<evidence type="ECO:0000313" key="1">
    <source>
        <dbReference type="EMBL" id="VEL44388.1"/>
    </source>
</evidence>